<sequence length="34" mass="3450">MPGLGSMATCGVCACVSAIAVLNFLLFRGLSFSL</sequence>
<reference evidence="2" key="1">
    <citation type="submission" date="2018-02" db="EMBL/GenBank/DDBJ databases">
        <title>Rhizophora mucronata_Transcriptome.</title>
        <authorList>
            <person name="Meera S.P."/>
            <person name="Sreeshan A."/>
            <person name="Augustine A."/>
        </authorList>
    </citation>
    <scope>NUCLEOTIDE SEQUENCE</scope>
    <source>
        <tissue evidence="2">Leaf</tissue>
    </source>
</reference>
<protein>
    <submittedName>
        <fullName evidence="2">Uncharacterized protein</fullName>
    </submittedName>
</protein>
<name>A0A2P2N595_RHIMU</name>
<dbReference type="AlphaFoldDB" id="A0A2P2N595"/>
<evidence type="ECO:0000313" key="2">
    <source>
        <dbReference type="EMBL" id="MBX37638.1"/>
    </source>
</evidence>
<evidence type="ECO:0000256" key="1">
    <source>
        <dbReference type="SAM" id="Phobius"/>
    </source>
</evidence>
<proteinExistence type="predicted"/>
<keyword evidence="1" id="KW-0472">Membrane</keyword>
<feature type="transmembrane region" description="Helical" evidence="1">
    <location>
        <begin position="6"/>
        <end position="27"/>
    </location>
</feature>
<organism evidence="2">
    <name type="scientific">Rhizophora mucronata</name>
    <name type="common">Asiatic mangrove</name>
    <dbReference type="NCBI Taxonomy" id="61149"/>
    <lineage>
        <taxon>Eukaryota</taxon>
        <taxon>Viridiplantae</taxon>
        <taxon>Streptophyta</taxon>
        <taxon>Embryophyta</taxon>
        <taxon>Tracheophyta</taxon>
        <taxon>Spermatophyta</taxon>
        <taxon>Magnoliopsida</taxon>
        <taxon>eudicotyledons</taxon>
        <taxon>Gunneridae</taxon>
        <taxon>Pentapetalae</taxon>
        <taxon>rosids</taxon>
        <taxon>fabids</taxon>
        <taxon>Malpighiales</taxon>
        <taxon>Rhizophoraceae</taxon>
        <taxon>Rhizophora</taxon>
    </lineage>
</organism>
<keyword evidence="1" id="KW-1133">Transmembrane helix</keyword>
<keyword evidence="1" id="KW-0812">Transmembrane</keyword>
<accession>A0A2P2N595</accession>
<dbReference type="EMBL" id="GGEC01057154">
    <property type="protein sequence ID" value="MBX37638.1"/>
    <property type="molecule type" value="Transcribed_RNA"/>
</dbReference>